<protein>
    <submittedName>
        <fullName evidence="1">Uncharacterized protein</fullName>
    </submittedName>
</protein>
<dbReference type="Proteomes" id="UP000011014">
    <property type="component" value="Unassembled WGS sequence"/>
</dbReference>
<accession>E4YPS3</accession>
<name>E4YPS3_OIKDI</name>
<evidence type="ECO:0000313" key="1">
    <source>
        <dbReference type="EMBL" id="CBY37469.1"/>
    </source>
</evidence>
<dbReference type="AlphaFoldDB" id="E4YPS3"/>
<sequence>MKKLTCHKTSYLFNLKPSNKPIKQLKTVFDSFLNIRNSFFGRKAASEIVCRAFRFLRGVFKIINLCKMRVRMFNEN</sequence>
<organism evidence="1">
    <name type="scientific">Oikopleura dioica</name>
    <name type="common">Tunicate</name>
    <dbReference type="NCBI Taxonomy" id="34765"/>
    <lineage>
        <taxon>Eukaryota</taxon>
        <taxon>Metazoa</taxon>
        <taxon>Chordata</taxon>
        <taxon>Tunicata</taxon>
        <taxon>Appendicularia</taxon>
        <taxon>Copelata</taxon>
        <taxon>Oikopleuridae</taxon>
        <taxon>Oikopleura</taxon>
    </lineage>
</organism>
<reference evidence="1" key="1">
    <citation type="journal article" date="2010" name="Science">
        <title>Plasticity of animal genome architecture unmasked by rapid evolution of a pelagic tunicate.</title>
        <authorList>
            <person name="Denoeud F."/>
            <person name="Henriet S."/>
            <person name="Mungpakdee S."/>
            <person name="Aury J.M."/>
            <person name="Da Silva C."/>
            <person name="Brinkmann H."/>
            <person name="Mikhaleva J."/>
            <person name="Olsen L.C."/>
            <person name="Jubin C."/>
            <person name="Canestro C."/>
            <person name="Bouquet J.M."/>
            <person name="Danks G."/>
            <person name="Poulain J."/>
            <person name="Campsteijn C."/>
            <person name="Adamski M."/>
            <person name="Cross I."/>
            <person name="Yadetie F."/>
            <person name="Muffato M."/>
            <person name="Louis A."/>
            <person name="Butcher S."/>
            <person name="Tsagkogeorga G."/>
            <person name="Konrad A."/>
            <person name="Singh S."/>
            <person name="Jensen M.F."/>
            <person name="Cong E.H."/>
            <person name="Eikeseth-Otteraa H."/>
            <person name="Noel B."/>
            <person name="Anthouard V."/>
            <person name="Porcel B.M."/>
            <person name="Kachouri-Lafond R."/>
            <person name="Nishino A."/>
            <person name="Ugolini M."/>
            <person name="Chourrout P."/>
            <person name="Nishida H."/>
            <person name="Aasland R."/>
            <person name="Huzurbazar S."/>
            <person name="Westhof E."/>
            <person name="Delsuc F."/>
            <person name="Lehrach H."/>
            <person name="Reinhardt R."/>
            <person name="Weissenbach J."/>
            <person name="Roy S.W."/>
            <person name="Artiguenave F."/>
            <person name="Postlethwait J.H."/>
            <person name="Manak J.R."/>
            <person name="Thompson E.M."/>
            <person name="Jaillon O."/>
            <person name="Du Pasquier L."/>
            <person name="Boudinot P."/>
            <person name="Liberles D.A."/>
            <person name="Volff J.N."/>
            <person name="Philippe H."/>
            <person name="Lenhard B."/>
            <person name="Roest Crollius H."/>
            <person name="Wincker P."/>
            <person name="Chourrout D."/>
        </authorList>
    </citation>
    <scope>NUCLEOTIDE SEQUENCE [LARGE SCALE GENOMIC DNA]</scope>
</reference>
<dbReference type="EMBL" id="FN654983">
    <property type="protein sequence ID" value="CBY37469.1"/>
    <property type="molecule type" value="Genomic_DNA"/>
</dbReference>
<gene>
    <name evidence="1" type="ORF">GSOID_T00030929001</name>
</gene>
<proteinExistence type="predicted"/>